<name>A0A7M5UZH4_9CNID</name>
<evidence type="ECO:0000256" key="9">
    <source>
        <dbReference type="ARBA" id="ARBA00033994"/>
    </source>
</evidence>
<dbReference type="PRINTS" id="PR00502">
    <property type="entry name" value="NUDIXFAMILY"/>
</dbReference>
<dbReference type="GO" id="GO:0005634">
    <property type="term" value="C:nucleus"/>
    <property type="evidence" value="ECO:0007669"/>
    <property type="project" value="TreeGrafter"/>
</dbReference>
<evidence type="ECO:0000256" key="7">
    <source>
        <dbReference type="ARBA" id="ARBA00022801"/>
    </source>
</evidence>
<evidence type="ECO:0000256" key="8">
    <source>
        <dbReference type="ARBA" id="ARBA00022842"/>
    </source>
</evidence>
<dbReference type="SUPFAM" id="SSF55811">
    <property type="entry name" value="Nudix"/>
    <property type="match status" value="1"/>
</dbReference>
<dbReference type="PROSITE" id="PS51462">
    <property type="entry name" value="NUDIX"/>
    <property type="match status" value="1"/>
</dbReference>
<protein>
    <recommendedName>
        <fullName evidence="4">diphosphoinositol-polyphosphate diphosphatase</fullName>
        <ecNumber evidence="4">3.6.1.52</ecNumber>
    </recommendedName>
</protein>
<dbReference type="PANTHER" id="PTHR12629">
    <property type="entry name" value="DIPHOSPHOINOSITOL POLYPHOSPHATE PHOSPHOHYDROLASE"/>
    <property type="match status" value="1"/>
</dbReference>
<feature type="domain" description="Nudix hydrolase" evidence="11">
    <location>
        <begin position="21"/>
        <end position="143"/>
    </location>
</feature>
<dbReference type="EC" id="3.6.1.52" evidence="4"/>
<dbReference type="InterPro" id="IPR015797">
    <property type="entry name" value="NUDIX_hydrolase-like_dom_sf"/>
</dbReference>
<dbReference type="GO" id="GO:0034432">
    <property type="term" value="F:bis(5'-adenosyl)-pentaphosphatase activity"/>
    <property type="evidence" value="ECO:0007669"/>
    <property type="project" value="TreeGrafter"/>
</dbReference>
<keyword evidence="13" id="KW-1185">Reference proteome</keyword>
<evidence type="ECO:0000313" key="13">
    <source>
        <dbReference type="Proteomes" id="UP000594262"/>
    </source>
</evidence>
<comment type="catalytic activity">
    <reaction evidence="9">
        <text>diphospho-myo-inositol polyphosphate + H2O = myo-inositol polyphosphate + phosphate.</text>
        <dbReference type="EC" id="3.6.1.52"/>
    </reaction>
</comment>
<dbReference type="GO" id="GO:0046872">
    <property type="term" value="F:metal ion binding"/>
    <property type="evidence" value="ECO:0007669"/>
    <property type="project" value="UniProtKB-KW"/>
</dbReference>
<dbReference type="InterPro" id="IPR000086">
    <property type="entry name" value="NUDIX_hydrolase_dom"/>
</dbReference>
<dbReference type="Proteomes" id="UP000594262">
    <property type="component" value="Unplaced"/>
</dbReference>
<dbReference type="GO" id="GO:0008486">
    <property type="term" value="F:diphosphoinositol-polyphosphate diphosphatase activity"/>
    <property type="evidence" value="ECO:0007669"/>
    <property type="project" value="UniProtKB-EC"/>
</dbReference>
<sequence>MTTKQVKIKNRNVPRTYDKDGFKLRAGCLCFKDETQREVLLVTSSKDTDLWVVPAGGIDPGESPEQAAVREVVEEAGAIGKIGTCLGVFQNDKSKSQTYMYTMIVKNLVEPKENKDRKWFMLKDAVTKLNHRPIQQSYLTSVISTNQNKDPKVNVYSIGNLLPKR</sequence>
<dbReference type="InterPro" id="IPR020084">
    <property type="entry name" value="NUDIX_hydrolase_CS"/>
</dbReference>
<evidence type="ECO:0000313" key="12">
    <source>
        <dbReference type="EnsemblMetazoa" id="CLYHEMP000839.1"/>
    </source>
</evidence>
<dbReference type="GO" id="GO:1901907">
    <property type="term" value="P:diadenosine pentaphosphate catabolic process"/>
    <property type="evidence" value="ECO:0007669"/>
    <property type="project" value="TreeGrafter"/>
</dbReference>
<dbReference type="InterPro" id="IPR020476">
    <property type="entry name" value="Nudix_hydrolase"/>
</dbReference>
<dbReference type="GO" id="GO:1901909">
    <property type="term" value="P:diadenosine hexaphosphate catabolic process"/>
    <property type="evidence" value="ECO:0007669"/>
    <property type="project" value="TreeGrafter"/>
</dbReference>
<dbReference type="GO" id="GO:1901911">
    <property type="term" value="P:adenosine 5'-(hexahydrogen pentaphosphate) catabolic process"/>
    <property type="evidence" value="ECO:0007669"/>
    <property type="project" value="TreeGrafter"/>
</dbReference>
<dbReference type="Gene3D" id="3.90.79.10">
    <property type="entry name" value="Nucleoside Triphosphate Pyrophosphohydrolase"/>
    <property type="match status" value="1"/>
</dbReference>
<organism evidence="12 13">
    <name type="scientific">Clytia hemisphaerica</name>
    <dbReference type="NCBI Taxonomy" id="252671"/>
    <lineage>
        <taxon>Eukaryota</taxon>
        <taxon>Metazoa</taxon>
        <taxon>Cnidaria</taxon>
        <taxon>Hydrozoa</taxon>
        <taxon>Hydroidolina</taxon>
        <taxon>Leptothecata</taxon>
        <taxon>Obeliida</taxon>
        <taxon>Clytiidae</taxon>
        <taxon>Clytia</taxon>
    </lineage>
</organism>
<dbReference type="GO" id="GO:0071543">
    <property type="term" value="P:diphosphoinositol polyphosphate metabolic process"/>
    <property type="evidence" value="ECO:0007669"/>
    <property type="project" value="TreeGrafter"/>
</dbReference>
<accession>A0A7M5UZH4</accession>
<evidence type="ECO:0000256" key="2">
    <source>
        <dbReference type="ARBA" id="ARBA00004496"/>
    </source>
</evidence>
<dbReference type="RefSeq" id="XP_066922002.1">
    <property type="nucleotide sequence ID" value="XM_067065901.1"/>
</dbReference>
<proteinExistence type="inferred from homology"/>
<comment type="subcellular location">
    <subcellularLocation>
        <location evidence="2">Cytoplasm</location>
    </subcellularLocation>
</comment>
<keyword evidence="7 10" id="KW-0378">Hydrolase</keyword>
<comment type="similarity">
    <text evidence="3">Belongs to the Nudix hydrolase family. DIPP subfamily.</text>
</comment>
<evidence type="ECO:0000256" key="3">
    <source>
        <dbReference type="ARBA" id="ARBA00008266"/>
    </source>
</evidence>
<dbReference type="GO" id="GO:0005737">
    <property type="term" value="C:cytoplasm"/>
    <property type="evidence" value="ECO:0007669"/>
    <property type="project" value="UniProtKB-SubCell"/>
</dbReference>
<dbReference type="InterPro" id="IPR047198">
    <property type="entry name" value="DDP-like_NUDIX"/>
</dbReference>
<evidence type="ECO:0000256" key="4">
    <source>
        <dbReference type="ARBA" id="ARBA00012527"/>
    </source>
</evidence>
<reference evidence="12" key="1">
    <citation type="submission" date="2021-01" db="UniProtKB">
        <authorList>
            <consortium name="EnsemblMetazoa"/>
        </authorList>
    </citation>
    <scope>IDENTIFICATION</scope>
</reference>
<keyword evidence="8" id="KW-0460">Magnesium</keyword>
<evidence type="ECO:0000256" key="10">
    <source>
        <dbReference type="RuleBase" id="RU003476"/>
    </source>
</evidence>
<dbReference type="PANTHER" id="PTHR12629:SF0">
    <property type="entry name" value="DIPHOSPHOINOSITOL-POLYPHOSPHATE DIPHOSPHATASE"/>
    <property type="match status" value="1"/>
</dbReference>
<dbReference type="PROSITE" id="PS00893">
    <property type="entry name" value="NUDIX_BOX"/>
    <property type="match status" value="1"/>
</dbReference>
<dbReference type="EnsemblMetazoa" id="CLYHEMT000839.1">
    <property type="protein sequence ID" value="CLYHEMP000839.1"/>
    <property type="gene ID" value="CLYHEMG000839"/>
</dbReference>
<evidence type="ECO:0000259" key="11">
    <source>
        <dbReference type="PROSITE" id="PS51462"/>
    </source>
</evidence>
<dbReference type="GO" id="GO:0000298">
    <property type="term" value="F:endopolyphosphatase activity"/>
    <property type="evidence" value="ECO:0007669"/>
    <property type="project" value="TreeGrafter"/>
</dbReference>
<evidence type="ECO:0000256" key="6">
    <source>
        <dbReference type="ARBA" id="ARBA00022723"/>
    </source>
</evidence>
<evidence type="ECO:0000256" key="1">
    <source>
        <dbReference type="ARBA" id="ARBA00001946"/>
    </source>
</evidence>
<keyword evidence="5" id="KW-0963">Cytoplasm</keyword>
<dbReference type="OrthoDB" id="2011998at2759"/>
<dbReference type="FunFam" id="3.90.79.10:FF:000002">
    <property type="entry name" value="diphosphoinositol polyphosphate phosphohydrolase 1"/>
    <property type="match status" value="1"/>
</dbReference>
<dbReference type="GO" id="GO:0034431">
    <property type="term" value="F:bis(5'-adenosyl)-hexaphosphatase activity"/>
    <property type="evidence" value="ECO:0007669"/>
    <property type="project" value="TreeGrafter"/>
</dbReference>
<comment type="cofactor">
    <cofactor evidence="1">
        <name>Mg(2+)</name>
        <dbReference type="ChEBI" id="CHEBI:18420"/>
    </cofactor>
</comment>
<keyword evidence="6" id="KW-0479">Metal-binding</keyword>
<dbReference type="CDD" id="cd04666">
    <property type="entry name" value="NUDIX_DIPP2_like_Nudt4"/>
    <property type="match status" value="1"/>
</dbReference>
<dbReference type="GeneID" id="136809376"/>
<dbReference type="Pfam" id="PF00293">
    <property type="entry name" value="NUDIX"/>
    <property type="match status" value="1"/>
</dbReference>
<evidence type="ECO:0000256" key="5">
    <source>
        <dbReference type="ARBA" id="ARBA00022490"/>
    </source>
</evidence>
<dbReference type="AlphaFoldDB" id="A0A7M5UZH4"/>